<keyword evidence="3 5" id="KW-1133">Transmembrane helix</keyword>
<evidence type="ECO:0000256" key="1">
    <source>
        <dbReference type="ARBA" id="ARBA00004141"/>
    </source>
</evidence>
<proteinExistence type="predicted"/>
<dbReference type="AlphaFoldDB" id="G0UWM4"/>
<feature type="transmembrane region" description="Helical" evidence="5">
    <location>
        <begin position="77"/>
        <end position="108"/>
    </location>
</feature>
<dbReference type="Pfam" id="PF01490">
    <property type="entry name" value="Aa_trans"/>
    <property type="match status" value="1"/>
</dbReference>
<feature type="transmembrane region" description="Helical" evidence="5">
    <location>
        <begin position="200"/>
        <end position="221"/>
    </location>
</feature>
<feature type="transmembrane region" description="Helical" evidence="5">
    <location>
        <begin position="274"/>
        <end position="298"/>
    </location>
</feature>
<evidence type="ECO:0000256" key="4">
    <source>
        <dbReference type="ARBA" id="ARBA00023136"/>
    </source>
</evidence>
<accession>G0UWM4</accession>
<feature type="transmembrane region" description="Helical" evidence="5">
    <location>
        <begin position="241"/>
        <end position="262"/>
    </location>
</feature>
<protein>
    <submittedName>
        <fullName evidence="7">Putative amino acid permease</fullName>
    </submittedName>
</protein>
<evidence type="ECO:0000256" key="5">
    <source>
        <dbReference type="SAM" id="Phobius"/>
    </source>
</evidence>
<dbReference type="PANTHER" id="PTHR22950">
    <property type="entry name" value="AMINO ACID TRANSPORTER"/>
    <property type="match status" value="1"/>
</dbReference>
<dbReference type="VEuPathDB" id="TriTrypDB:TcIL3000_10_5560"/>
<sequence length="452" mass="49620">MDHNATHKAELGDDLISSRNDDHSKLEKSASVQPERNGLIGFSKKLFSTLIPHGGTLSNSFNFASATLGGSIVTLPWAFHAVGIVMGTIYLVFMALMTIYTITIMGFVMKKTNLNGFEQMSLGLLGRGAAYVMSGAMALSCVGAAIAYVIAVRSLLTPMLLRSSEDQDFLHSTVGIQFVTFLVWLLGMLPLVVPKEINSLRYFSAVGVSFVVYFAVVILVHAALAGLPKRSEVVMVQKGNIAIEGFGVFIFAYFCHCVAYPVYYEMNVPMVRRLCVDATVSMLFCSVLYWFVGVFAYFEFGQEIKDSVLLMYDPVKEPMILVGYIGLITKLCASYGLNMVPFRNTVYFLLKWDIQKLSYTKHISMVTLMSVAVLLCGLYVPKISTVFNFVGSVCGGLIGFIYPALFYMYSGNWSLSTVGCFCYIMTYCTLIIGVASVVFGTCATVYSVVVGV</sequence>
<feature type="domain" description="Amino acid transporter transmembrane" evidence="6">
    <location>
        <begin position="55"/>
        <end position="444"/>
    </location>
</feature>
<feature type="transmembrane region" description="Helical" evidence="5">
    <location>
        <begin position="359"/>
        <end position="380"/>
    </location>
</feature>
<dbReference type="EMBL" id="HE575323">
    <property type="protein sequence ID" value="CCC93790.1"/>
    <property type="molecule type" value="Genomic_DNA"/>
</dbReference>
<name>G0UWM4_TRYCI</name>
<evidence type="ECO:0000313" key="7">
    <source>
        <dbReference type="EMBL" id="CCC93790.1"/>
    </source>
</evidence>
<feature type="transmembrane region" description="Helical" evidence="5">
    <location>
        <begin position="129"/>
        <end position="150"/>
    </location>
</feature>
<gene>
    <name evidence="7" type="ORF">TCIL3000_10_5560</name>
</gene>
<dbReference type="GO" id="GO:0015179">
    <property type="term" value="F:L-amino acid transmembrane transporter activity"/>
    <property type="evidence" value="ECO:0007669"/>
    <property type="project" value="TreeGrafter"/>
</dbReference>
<evidence type="ECO:0000256" key="3">
    <source>
        <dbReference type="ARBA" id="ARBA00022989"/>
    </source>
</evidence>
<feature type="transmembrane region" description="Helical" evidence="5">
    <location>
        <begin position="386"/>
        <end position="409"/>
    </location>
</feature>
<feature type="transmembrane region" description="Helical" evidence="5">
    <location>
        <begin position="421"/>
        <end position="449"/>
    </location>
</feature>
<keyword evidence="4 5" id="KW-0472">Membrane</keyword>
<dbReference type="GO" id="GO:0005737">
    <property type="term" value="C:cytoplasm"/>
    <property type="evidence" value="ECO:0007669"/>
    <property type="project" value="TreeGrafter"/>
</dbReference>
<feature type="transmembrane region" description="Helical" evidence="5">
    <location>
        <begin position="318"/>
        <end position="338"/>
    </location>
</feature>
<keyword evidence="2 5" id="KW-0812">Transmembrane</keyword>
<evidence type="ECO:0000259" key="6">
    <source>
        <dbReference type="Pfam" id="PF01490"/>
    </source>
</evidence>
<dbReference type="InterPro" id="IPR013057">
    <property type="entry name" value="AA_transpt_TM"/>
</dbReference>
<dbReference type="GO" id="GO:0016020">
    <property type="term" value="C:membrane"/>
    <property type="evidence" value="ECO:0007669"/>
    <property type="project" value="UniProtKB-SubCell"/>
</dbReference>
<reference evidence="7" key="1">
    <citation type="journal article" date="2012" name="Proc. Natl. Acad. Sci. U.S.A.">
        <title>Antigenic diversity is generated by distinct evolutionary mechanisms in African trypanosome species.</title>
        <authorList>
            <person name="Jackson A.P."/>
            <person name="Berry A."/>
            <person name="Aslett M."/>
            <person name="Allison H.C."/>
            <person name="Burton P."/>
            <person name="Vavrova-Anderson J."/>
            <person name="Brown R."/>
            <person name="Browne H."/>
            <person name="Corton N."/>
            <person name="Hauser H."/>
            <person name="Gamble J."/>
            <person name="Gilderthorp R."/>
            <person name="Marcello L."/>
            <person name="McQuillan J."/>
            <person name="Otto T.D."/>
            <person name="Quail M.A."/>
            <person name="Sanders M.J."/>
            <person name="van Tonder A."/>
            <person name="Ginger M.L."/>
            <person name="Field M.C."/>
            <person name="Barry J.D."/>
            <person name="Hertz-Fowler C."/>
            <person name="Berriman M."/>
        </authorList>
    </citation>
    <scope>NUCLEOTIDE SEQUENCE</scope>
    <source>
        <strain evidence="7">IL3000</strain>
    </source>
</reference>
<feature type="transmembrane region" description="Helical" evidence="5">
    <location>
        <begin position="170"/>
        <end position="193"/>
    </location>
</feature>
<comment type="subcellular location">
    <subcellularLocation>
        <location evidence="1">Membrane</location>
        <topology evidence="1">Multi-pass membrane protein</topology>
    </subcellularLocation>
</comment>
<dbReference type="PANTHER" id="PTHR22950:SF702">
    <property type="entry name" value="AMINO ACID TRANSPORTER PROTEIN"/>
    <property type="match status" value="1"/>
</dbReference>
<organism evidence="7">
    <name type="scientific">Trypanosoma congolense (strain IL3000)</name>
    <dbReference type="NCBI Taxonomy" id="1068625"/>
    <lineage>
        <taxon>Eukaryota</taxon>
        <taxon>Discoba</taxon>
        <taxon>Euglenozoa</taxon>
        <taxon>Kinetoplastea</taxon>
        <taxon>Metakinetoplastina</taxon>
        <taxon>Trypanosomatida</taxon>
        <taxon>Trypanosomatidae</taxon>
        <taxon>Trypanosoma</taxon>
        <taxon>Nannomonas</taxon>
    </lineage>
</organism>
<evidence type="ECO:0000256" key="2">
    <source>
        <dbReference type="ARBA" id="ARBA00022692"/>
    </source>
</evidence>